<dbReference type="Gene3D" id="3.20.20.140">
    <property type="entry name" value="Metal-dependent hydrolases"/>
    <property type="match status" value="1"/>
</dbReference>
<dbReference type="NCBIfam" id="NF009686">
    <property type="entry name" value="PRK13207.1"/>
    <property type="match status" value="1"/>
</dbReference>
<dbReference type="PANTHER" id="PTHR43440:SF1">
    <property type="entry name" value="UREASE"/>
    <property type="match status" value="1"/>
</dbReference>
<evidence type="ECO:0000256" key="1">
    <source>
        <dbReference type="ARBA" id="ARBA00001948"/>
    </source>
</evidence>
<dbReference type="GO" id="GO:0009039">
    <property type="term" value="F:urease activity"/>
    <property type="evidence" value="ECO:0007669"/>
    <property type="project" value="UniProtKB-EC"/>
</dbReference>
<reference evidence="8" key="1">
    <citation type="submission" date="2020-05" db="EMBL/GenBank/DDBJ databases">
        <authorList>
            <person name="Chiriac C."/>
            <person name="Salcher M."/>
            <person name="Ghai R."/>
            <person name="Kavagutti S V."/>
        </authorList>
    </citation>
    <scope>NUCLEOTIDE SEQUENCE</scope>
</reference>
<dbReference type="PROSITE" id="PS51368">
    <property type="entry name" value="UREASE_3"/>
    <property type="match status" value="1"/>
</dbReference>
<dbReference type="EMBL" id="CAEZWI010000030">
    <property type="protein sequence ID" value="CAB4649079.1"/>
    <property type="molecule type" value="Genomic_DNA"/>
</dbReference>
<keyword evidence="4" id="KW-0533">Nickel</keyword>
<keyword evidence="6" id="KW-0378">Hydrolase</keyword>
<dbReference type="PROSITE" id="PS01120">
    <property type="entry name" value="UREASE_1"/>
    <property type="match status" value="1"/>
</dbReference>
<evidence type="ECO:0000256" key="5">
    <source>
        <dbReference type="ARBA" id="ARBA00022723"/>
    </source>
</evidence>
<dbReference type="InterPro" id="IPR050112">
    <property type="entry name" value="Urease_alpha_subunit"/>
</dbReference>
<dbReference type="InterPro" id="IPR005848">
    <property type="entry name" value="Urease_asu"/>
</dbReference>
<evidence type="ECO:0000256" key="3">
    <source>
        <dbReference type="ARBA" id="ARBA00012934"/>
    </source>
</evidence>
<dbReference type="SUPFAM" id="SSF51556">
    <property type="entry name" value="Metallo-dependent hydrolases"/>
    <property type="match status" value="1"/>
</dbReference>
<dbReference type="HAMAP" id="MF_01953">
    <property type="entry name" value="Urease_alpha"/>
    <property type="match status" value="1"/>
</dbReference>
<dbReference type="InterPro" id="IPR011612">
    <property type="entry name" value="Urease_alpha_N_dom"/>
</dbReference>
<evidence type="ECO:0000259" key="7">
    <source>
        <dbReference type="PROSITE" id="PS51368"/>
    </source>
</evidence>
<dbReference type="Pfam" id="PF01979">
    <property type="entry name" value="Amidohydro_1"/>
    <property type="match status" value="1"/>
</dbReference>
<dbReference type="InterPro" id="IPR017951">
    <property type="entry name" value="Urease_asu_c"/>
</dbReference>
<dbReference type="PRINTS" id="PR01752">
    <property type="entry name" value="UREASE"/>
</dbReference>
<gene>
    <name evidence="8" type="ORF">UFOPK2171_00143</name>
    <name evidence="9" type="ORF">UFOPK2237_00393</name>
</gene>
<sequence>MNSQELADSQQDIAIHGARKGDFVRLGDTQLVVRVEADDRELGNEVQIGFGKNMRDGIGMRSVPSSESCDVVITNVLIIDAIQGIRVSSIGIRGGRISAIGRAGNPDTMDNVDVIIGSGSIVIPGEGLIATAGGIDTHVHAMSPRVCDAALASGVTTIIAQEFGPFWGVGVSSKWALEQAHNMYGAWPLNVGILGRAAGSTRAPLEEALAGGVCGFKIHEDTGAHPRTIDTTLTFADEFDVAVALHTDGLNEMLSVADTIDVVDGRAVHAFHVEGCGGGHSPDVLTMAGRENILASSTNPTLAYGVNAADEHVAMIISAHGMNPELPSDVQMARNRVRNATMAAENRLHDMGVIPVTSSDALGMGRVDDTWRKTFAMASMFADHAILDGSVAPDDVAINNDRVLMHVAKITTNPALVHGLSHEIGSIQIGLMADIVLWPYSTFASKPNMIIKNGLPAWGVVGDPGATVSNAQPLLIGPQFGAFGVTAEDLGVHFTNSNSGISLSRRRSVPVKNTRTVRSSDMIRHGILGEIHVDHTGNVVTFNGQHITSDPQNAATLTRTFLL</sequence>
<dbReference type="Pfam" id="PF00449">
    <property type="entry name" value="Urease_alpha"/>
    <property type="match status" value="1"/>
</dbReference>
<evidence type="ECO:0000256" key="2">
    <source>
        <dbReference type="ARBA" id="ARBA00004897"/>
    </source>
</evidence>
<dbReference type="AlphaFoldDB" id="A0A6J6JXC0"/>
<dbReference type="InterPro" id="IPR029754">
    <property type="entry name" value="Urease_Ni-bd"/>
</dbReference>
<evidence type="ECO:0000256" key="6">
    <source>
        <dbReference type="ARBA" id="ARBA00022801"/>
    </source>
</evidence>
<dbReference type="InterPro" id="IPR032466">
    <property type="entry name" value="Metal_Hydrolase"/>
</dbReference>
<feature type="domain" description="Urease" evidence="7">
    <location>
        <begin position="133"/>
        <end position="563"/>
    </location>
</feature>
<proteinExistence type="inferred from homology"/>
<comment type="pathway">
    <text evidence="2">Nitrogen metabolism; urea degradation; CO(2) and NH(3) from urea (urease route): step 1/1.</text>
</comment>
<dbReference type="InterPro" id="IPR011059">
    <property type="entry name" value="Metal-dep_hydrolase_composite"/>
</dbReference>
<dbReference type="PANTHER" id="PTHR43440">
    <property type="entry name" value="UREASE"/>
    <property type="match status" value="1"/>
</dbReference>
<keyword evidence="5" id="KW-0479">Metal-binding</keyword>
<accession>A0A6J6JXC0</accession>
<evidence type="ECO:0000313" key="9">
    <source>
        <dbReference type="EMBL" id="CAB4649079.1"/>
    </source>
</evidence>
<dbReference type="InterPro" id="IPR006680">
    <property type="entry name" value="Amidohydro-rel"/>
</dbReference>
<evidence type="ECO:0000256" key="4">
    <source>
        <dbReference type="ARBA" id="ARBA00022596"/>
    </source>
</evidence>
<dbReference type="SUPFAM" id="SSF51338">
    <property type="entry name" value="Composite domain of metallo-dependent hydrolases"/>
    <property type="match status" value="1"/>
</dbReference>
<name>A0A6J6JXC0_9ZZZZ</name>
<evidence type="ECO:0000313" key="8">
    <source>
        <dbReference type="EMBL" id="CAB4642027.1"/>
    </source>
</evidence>
<dbReference type="EMBL" id="CAEZWD010000007">
    <property type="protein sequence ID" value="CAB4642027.1"/>
    <property type="molecule type" value="Genomic_DNA"/>
</dbReference>
<dbReference type="GO" id="GO:0043419">
    <property type="term" value="P:urea catabolic process"/>
    <property type="evidence" value="ECO:0007669"/>
    <property type="project" value="UniProtKB-UniPathway"/>
</dbReference>
<dbReference type="GO" id="GO:0016151">
    <property type="term" value="F:nickel cation binding"/>
    <property type="evidence" value="ECO:0007669"/>
    <property type="project" value="InterPro"/>
</dbReference>
<dbReference type="Gene3D" id="2.30.40.10">
    <property type="entry name" value="Urease, subunit C, domain 1"/>
    <property type="match status" value="1"/>
</dbReference>
<organism evidence="8">
    <name type="scientific">freshwater metagenome</name>
    <dbReference type="NCBI Taxonomy" id="449393"/>
    <lineage>
        <taxon>unclassified sequences</taxon>
        <taxon>metagenomes</taxon>
        <taxon>ecological metagenomes</taxon>
    </lineage>
</organism>
<dbReference type="EC" id="3.5.1.5" evidence="3"/>
<comment type="cofactor">
    <cofactor evidence="1">
        <name>Ni cation</name>
        <dbReference type="ChEBI" id="CHEBI:25516"/>
    </cofactor>
</comment>
<dbReference type="UniPathway" id="UPA00258">
    <property type="reaction ID" value="UER00370"/>
</dbReference>
<protein>
    <recommendedName>
        <fullName evidence="3">urease</fullName>
        <ecNumber evidence="3">3.5.1.5</ecNumber>
    </recommendedName>
</protein>